<dbReference type="GO" id="GO:0015074">
    <property type="term" value="P:DNA integration"/>
    <property type="evidence" value="ECO:0007669"/>
    <property type="project" value="InterPro"/>
</dbReference>
<sequence>RHMLARYGRKAGIEKRLHPHTLRHSFATDLYRKRRDLLMVQQALGHASITSTVIYTHLVNEELENGMKGLREES</sequence>
<dbReference type="InterPro" id="IPR011010">
    <property type="entry name" value="DNA_brk_join_enz"/>
</dbReference>
<keyword evidence="1" id="KW-0233">DNA recombination</keyword>
<dbReference type="AlphaFoldDB" id="X1QRD9"/>
<evidence type="ECO:0000259" key="2">
    <source>
        <dbReference type="PROSITE" id="PS51898"/>
    </source>
</evidence>
<evidence type="ECO:0000256" key="1">
    <source>
        <dbReference type="ARBA" id="ARBA00023172"/>
    </source>
</evidence>
<feature type="non-terminal residue" evidence="3">
    <location>
        <position position="1"/>
    </location>
</feature>
<dbReference type="PANTHER" id="PTHR30349">
    <property type="entry name" value="PHAGE INTEGRASE-RELATED"/>
    <property type="match status" value="1"/>
</dbReference>
<organism evidence="3">
    <name type="scientific">marine sediment metagenome</name>
    <dbReference type="NCBI Taxonomy" id="412755"/>
    <lineage>
        <taxon>unclassified sequences</taxon>
        <taxon>metagenomes</taxon>
        <taxon>ecological metagenomes</taxon>
    </lineage>
</organism>
<dbReference type="PANTHER" id="PTHR30349:SF64">
    <property type="entry name" value="PROPHAGE INTEGRASE INTD-RELATED"/>
    <property type="match status" value="1"/>
</dbReference>
<dbReference type="EMBL" id="BARV01034158">
    <property type="protein sequence ID" value="GAI57371.1"/>
    <property type="molecule type" value="Genomic_DNA"/>
</dbReference>
<accession>X1QRD9</accession>
<dbReference type="InterPro" id="IPR002104">
    <property type="entry name" value="Integrase_catalytic"/>
</dbReference>
<dbReference type="SUPFAM" id="SSF56349">
    <property type="entry name" value="DNA breaking-rejoining enzymes"/>
    <property type="match status" value="1"/>
</dbReference>
<dbReference type="Pfam" id="PF00589">
    <property type="entry name" value="Phage_integrase"/>
    <property type="match status" value="1"/>
</dbReference>
<protein>
    <recommendedName>
        <fullName evidence="2">Tyr recombinase domain-containing protein</fullName>
    </recommendedName>
</protein>
<reference evidence="3" key="1">
    <citation type="journal article" date="2014" name="Front. Microbiol.">
        <title>High frequency of phylogenetically diverse reductive dehalogenase-homologous genes in deep subseafloor sedimentary metagenomes.</title>
        <authorList>
            <person name="Kawai M."/>
            <person name="Futagami T."/>
            <person name="Toyoda A."/>
            <person name="Takaki Y."/>
            <person name="Nishi S."/>
            <person name="Hori S."/>
            <person name="Arai W."/>
            <person name="Tsubouchi T."/>
            <person name="Morono Y."/>
            <person name="Uchiyama I."/>
            <person name="Ito T."/>
            <person name="Fujiyama A."/>
            <person name="Inagaki F."/>
            <person name="Takami H."/>
        </authorList>
    </citation>
    <scope>NUCLEOTIDE SEQUENCE</scope>
    <source>
        <strain evidence="3">Expedition CK06-06</strain>
    </source>
</reference>
<dbReference type="Gene3D" id="1.10.443.10">
    <property type="entry name" value="Intergrase catalytic core"/>
    <property type="match status" value="1"/>
</dbReference>
<dbReference type="GO" id="GO:0006310">
    <property type="term" value="P:DNA recombination"/>
    <property type="evidence" value="ECO:0007669"/>
    <property type="project" value="UniProtKB-KW"/>
</dbReference>
<proteinExistence type="predicted"/>
<dbReference type="InterPro" id="IPR050090">
    <property type="entry name" value="Tyrosine_recombinase_XerCD"/>
</dbReference>
<dbReference type="GO" id="GO:0003677">
    <property type="term" value="F:DNA binding"/>
    <property type="evidence" value="ECO:0007669"/>
    <property type="project" value="InterPro"/>
</dbReference>
<feature type="domain" description="Tyr recombinase" evidence="2">
    <location>
        <begin position="1"/>
        <end position="68"/>
    </location>
</feature>
<evidence type="ECO:0000313" key="3">
    <source>
        <dbReference type="EMBL" id="GAI57371.1"/>
    </source>
</evidence>
<gene>
    <name evidence="3" type="ORF">S06H3_53559</name>
</gene>
<comment type="caution">
    <text evidence="3">The sequence shown here is derived from an EMBL/GenBank/DDBJ whole genome shotgun (WGS) entry which is preliminary data.</text>
</comment>
<dbReference type="PROSITE" id="PS51898">
    <property type="entry name" value="TYR_RECOMBINASE"/>
    <property type="match status" value="1"/>
</dbReference>
<dbReference type="InterPro" id="IPR013762">
    <property type="entry name" value="Integrase-like_cat_sf"/>
</dbReference>
<name>X1QRD9_9ZZZZ</name>